<feature type="compositionally biased region" description="Low complexity" evidence="1">
    <location>
        <begin position="237"/>
        <end position="251"/>
    </location>
</feature>
<feature type="compositionally biased region" description="Acidic residues" evidence="1">
    <location>
        <begin position="265"/>
        <end position="294"/>
    </location>
</feature>
<dbReference type="Proteomes" id="UP000800097">
    <property type="component" value="Unassembled WGS sequence"/>
</dbReference>
<keyword evidence="3" id="KW-1185">Reference proteome</keyword>
<feature type="compositionally biased region" description="Low complexity" evidence="1">
    <location>
        <begin position="74"/>
        <end position="106"/>
    </location>
</feature>
<proteinExistence type="predicted"/>
<dbReference type="EMBL" id="ML986486">
    <property type="protein sequence ID" value="KAF2279215.1"/>
    <property type="molecule type" value="Genomic_DNA"/>
</dbReference>
<feature type="compositionally biased region" description="Polar residues" evidence="1">
    <location>
        <begin position="396"/>
        <end position="405"/>
    </location>
</feature>
<organism evidence="2 3">
    <name type="scientific">Westerdykella ornata</name>
    <dbReference type="NCBI Taxonomy" id="318751"/>
    <lineage>
        <taxon>Eukaryota</taxon>
        <taxon>Fungi</taxon>
        <taxon>Dikarya</taxon>
        <taxon>Ascomycota</taxon>
        <taxon>Pezizomycotina</taxon>
        <taxon>Dothideomycetes</taxon>
        <taxon>Pleosporomycetidae</taxon>
        <taxon>Pleosporales</taxon>
        <taxon>Sporormiaceae</taxon>
        <taxon>Westerdykella</taxon>
    </lineage>
</organism>
<dbReference type="OrthoDB" id="5333304at2759"/>
<gene>
    <name evidence="2" type="ORF">EI97DRAFT_430309</name>
</gene>
<protein>
    <submittedName>
        <fullName evidence="2">Uncharacterized protein</fullName>
    </submittedName>
</protein>
<feature type="compositionally biased region" description="Polar residues" evidence="1">
    <location>
        <begin position="195"/>
        <end position="214"/>
    </location>
</feature>
<evidence type="ECO:0000313" key="3">
    <source>
        <dbReference type="Proteomes" id="UP000800097"/>
    </source>
</evidence>
<evidence type="ECO:0000256" key="1">
    <source>
        <dbReference type="SAM" id="MobiDB-lite"/>
    </source>
</evidence>
<sequence>MSSIDFATAPQLNGNGLVANNARREAEFLDKLLQIRNEVLTDKHPRIKLPPAVLEELAPSTSTQLFADSLNRTPRGGQPQQQHLLPPRPETAAQHASSSTTYSSPSHVPRPTPPKPSSSGIDPVLLTKSDHLIRAELQLKRQHIERTLRDQLDKKGRAAFAEDRETYLDVDDVLTKAQALVPPVSGLSTAAVDSEGSTSFDENSYYSSQANSWSHGEHSPIRSPHSANADGTLPSHAQQSSTEALTAASATDHAGSAQAQPTVIDLDEEPYEPAEDIEIYEPEPIVDLDQDESDYSPPPAATGPSESARKGRPRVRGAEASNTGSRRQSPAGHPAPIQNPRKRRRAEVREERRRQQGSKRAVRSPEPYIKEEPQSPPMAGYPDSQPNKRRALQVSLMESESSSTRGGRMQPIHYQDLEHSPRSYRPYDEAQSPTVVHAPPRILEPDDQDLRRVASLQHARRPYSPRAREVYPAVEMRPVRAASHAFADRPPEPMYGEVSRHPSVAPRILRERSRSPAREYLPQMHSPGPMAPPSRTIVVDQYGNRYYAAPMDVRESVVPLRRMEAEAYHERAVTREPTMRGPTRDVYGDEGVVRMPPPPPPPPRRYVEVLDSDVMEARPYGMREASRRPLEVDYAGPGVVERRPIVQYEEVGPRRDYVPSRAYSVRPEVVRREVAEEYVPLRHGSMAPRPVSVAGPRYREISVAHPELPHEAGRYTYSQAPQSRRYVDEAATEGVYRY</sequence>
<accession>A0A6A6JSH5</accession>
<reference evidence="2" key="1">
    <citation type="journal article" date="2020" name="Stud. Mycol.">
        <title>101 Dothideomycetes genomes: a test case for predicting lifestyles and emergence of pathogens.</title>
        <authorList>
            <person name="Haridas S."/>
            <person name="Albert R."/>
            <person name="Binder M."/>
            <person name="Bloem J."/>
            <person name="Labutti K."/>
            <person name="Salamov A."/>
            <person name="Andreopoulos B."/>
            <person name="Baker S."/>
            <person name="Barry K."/>
            <person name="Bills G."/>
            <person name="Bluhm B."/>
            <person name="Cannon C."/>
            <person name="Castanera R."/>
            <person name="Culley D."/>
            <person name="Daum C."/>
            <person name="Ezra D."/>
            <person name="Gonzalez J."/>
            <person name="Henrissat B."/>
            <person name="Kuo A."/>
            <person name="Liang C."/>
            <person name="Lipzen A."/>
            <person name="Lutzoni F."/>
            <person name="Magnuson J."/>
            <person name="Mondo S."/>
            <person name="Nolan M."/>
            <person name="Ohm R."/>
            <person name="Pangilinan J."/>
            <person name="Park H.-J."/>
            <person name="Ramirez L."/>
            <person name="Alfaro M."/>
            <person name="Sun H."/>
            <person name="Tritt A."/>
            <person name="Yoshinaga Y."/>
            <person name="Zwiers L.-H."/>
            <person name="Turgeon B."/>
            <person name="Goodwin S."/>
            <person name="Spatafora J."/>
            <person name="Crous P."/>
            <person name="Grigoriev I."/>
        </authorList>
    </citation>
    <scope>NUCLEOTIDE SEQUENCE</scope>
    <source>
        <strain evidence="2">CBS 379.55</strain>
    </source>
</reference>
<dbReference type="RefSeq" id="XP_033656754.1">
    <property type="nucleotide sequence ID" value="XM_033797649.1"/>
</dbReference>
<feature type="region of interest" description="Disordered" evidence="1">
    <location>
        <begin position="579"/>
        <end position="605"/>
    </location>
</feature>
<dbReference type="AlphaFoldDB" id="A0A6A6JSH5"/>
<evidence type="ECO:0000313" key="2">
    <source>
        <dbReference type="EMBL" id="KAF2279215.1"/>
    </source>
</evidence>
<feature type="region of interest" description="Disordered" evidence="1">
    <location>
        <begin position="487"/>
        <end position="513"/>
    </location>
</feature>
<feature type="region of interest" description="Disordered" evidence="1">
    <location>
        <begin position="188"/>
        <end position="448"/>
    </location>
</feature>
<feature type="region of interest" description="Disordered" evidence="1">
    <location>
        <begin position="68"/>
        <end position="123"/>
    </location>
</feature>
<feature type="compositionally biased region" description="Pro residues" evidence="1">
    <location>
        <begin position="595"/>
        <end position="604"/>
    </location>
</feature>
<name>A0A6A6JSH5_WESOR</name>
<feature type="compositionally biased region" description="Basic and acidic residues" evidence="1">
    <location>
        <begin position="415"/>
        <end position="428"/>
    </location>
</feature>
<dbReference type="GeneID" id="54550824"/>